<proteinExistence type="predicted"/>
<dbReference type="OMA" id="MACSINY"/>
<organism evidence="3 4">
    <name type="scientific">Hyalella azteca</name>
    <name type="common">Amphipod</name>
    <dbReference type="NCBI Taxonomy" id="294128"/>
    <lineage>
        <taxon>Eukaryota</taxon>
        <taxon>Metazoa</taxon>
        <taxon>Ecdysozoa</taxon>
        <taxon>Arthropoda</taxon>
        <taxon>Crustacea</taxon>
        <taxon>Multicrustacea</taxon>
        <taxon>Malacostraca</taxon>
        <taxon>Eumalacostraca</taxon>
        <taxon>Peracarida</taxon>
        <taxon>Amphipoda</taxon>
        <taxon>Senticaudata</taxon>
        <taxon>Talitrida</taxon>
        <taxon>Talitroidea</taxon>
        <taxon>Hyalellidae</taxon>
        <taxon>Hyalella</taxon>
    </lineage>
</organism>
<dbReference type="PANTHER" id="PTHR31927">
    <property type="entry name" value="FI07246P-RELATED-RELATED"/>
    <property type="match status" value="1"/>
</dbReference>
<evidence type="ECO:0000259" key="2">
    <source>
        <dbReference type="SMART" id="SM00690"/>
    </source>
</evidence>
<dbReference type="RefSeq" id="XP_018027510.1">
    <property type="nucleotide sequence ID" value="XM_018172021.2"/>
</dbReference>
<dbReference type="OrthoDB" id="6378257at2759"/>
<evidence type="ECO:0000256" key="1">
    <source>
        <dbReference type="SAM" id="MobiDB-lite"/>
    </source>
</evidence>
<dbReference type="AlphaFoldDB" id="A0A8B7PNE6"/>
<dbReference type="GO" id="GO:0008010">
    <property type="term" value="F:structural constituent of chitin-based larval cuticle"/>
    <property type="evidence" value="ECO:0007669"/>
    <property type="project" value="TreeGrafter"/>
</dbReference>
<dbReference type="GeneID" id="108682783"/>
<dbReference type="Proteomes" id="UP000694843">
    <property type="component" value="Unplaced"/>
</dbReference>
<feature type="compositionally biased region" description="Gly residues" evidence="1">
    <location>
        <begin position="146"/>
        <end position="180"/>
    </location>
</feature>
<gene>
    <name evidence="4" type="primary">LOC108682783</name>
</gene>
<accession>A0A8B7PNE6</accession>
<dbReference type="GO" id="GO:0040003">
    <property type="term" value="P:chitin-based cuticle development"/>
    <property type="evidence" value="ECO:0007669"/>
    <property type="project" value="TreeGrafter"/>
</dbReference>
<dbReference type="Pfam" id="PF03103">
    <property type="entry name" value="DUF243"/>
    <property type="match status" value="1"/>
</dbReference>
<dbReference type="InterPro" id="IPR004145">
    <property type="entry name" value="DUF243"/>
</dbReference>
<dbReference type="GO" id="GO:0062129">
    <property type="term" value="C:chitin-based extracellular matrix"/>
    <property type="evidence" value="ECO:0007669"/>
    <property type="project" value="TreeGrafter"/>
</dbReference>
<dbReference type="SMART" id="SM00690">
    <property type="entry name" value="DM5"/>
    <property type="match status" value="1"/>
</dbReference>
<feature type="non-terminal residue" evidence="4">
    <location>
        <position position="1"/>
    </location>
</feature>
<dbReference type="KEGG" id="hazt:108682783"/>
<dbReference type="PANTHER" id="PTHR31927:SF2">
    <property type="entry name" value="FI07246P-RELATED"/>
    <property type="match status" value="1"/>
</dbReference>
<keyword evidence="3" id="KW-1185">Reference proteome</keyword>
<feature type="compositionally biased region" description="Low complexity" evidence="1">
    <location>
        <begin position="186"/>
        <end position="200"/>
    </location>
</feature>
<reference evidence="4" key="1">
    <citation type="submission" date="2025-08" db="UniProtKB">
        <authorList>
            <consortium name="RefSeq"/>
        </authorList>
    </citation>
    <scope>IDENTIFICATION</scope>
    <source>
        <tissue evidence="4">Whole organism</tissue>
    </source>
</reference>
<evidence type="ECO:0000313" key="3">
    <source>
        <dbReference type="Proteomes" id="UP000694843"/>
    </source>
</evidence>
<protein>
    <submittedName>
        <fullName evidence="4">Translation initiation factor IF-2-like</fullName>
    </submittedName>
</protein>
<name>A0A8B7PNE6_HYAAZ</name>
<feature type="region of interest" description="Disordered" evidence="1">
    <location>
        <begin position="146"/>
        <end position="200"/>
    </location>
</feature>
<evidence type="ECO:0000313" key="4">
    <source>
        <dbReference type="RefSeq" id="XP_018027510.1"/>
    </source>
</evidence>
<sequence length="200" mass="19927">EVKCGRGEVQKADGTCGRPIVTRNLFLYNAPKHEQTYAPPPHIPDPKVHYNFVFVRTPEQDGGIDPIVVPPPQQKTLVYVLSERPDQQQQEVIEVPSTPTKPEVFYVAYGPGENPQLPGGVDLQTALSQSASQGQVIGGGGGGGGGYGGGAIGGGGGGGGGGYGGGAIGGGGGGGLGGGYSPPEPSGGYSSPPVPSSGYA</sequence>
<feature type="domain" description="DUF243" evidence="2">
    <location>
        <begin position="19"/>
        <end position="112"/>
    </location>
</feature>